<dbReference type="CDD" id="cd04301">
    <property type="entry name" value="NAT_SF"/>
    <property type="match status" value="1"/>
</dbReference>
<dbReference type="AlphaFoldDB" id="A0A1H0I635"/>
<dbReference type="PROSITE" id="PS51186">
    <property type="entry name" value="GNAT"/>
    <property type="match status" value="1"/>
</dbReference>
<gene>
    <name evidence="4" type="ORF">SAMN04487951_11859</name>
</gene>
<keyword evidence="2" id="KW-0012">Acyltransferase</keyword>
<evidence type="ECO:0000256" key="2">
    <source>
        <dbReference type="ARBA" id="ARBA00023315"/>
    </source>
</evidence>
<evidence type="ECO:0000259" key="3">
    <source>
        <dbReference type="PROSITE" id="PS51186"/>
    </source>
</evidence>
<dbReference type="Proteomes" id="UP000199677">
    <property type="component" value="Unassembled WGS sequence"/>
</dbReference>
<reference evidence="5" key="1">
    <citation type="submission" date="2016-10" db="EMBL/GenBank/DDBJ databases">
        <authorList>
            <person name="Varghese N."/>
            <person name="Submissions S."/>
        </authorList>
    </citation>
    <scope>NUCLEOTIDE SEQUENCE [LARGE SCALE GENOMIC DNA]</scope>
    <source>
        <strain evidence="5">CGMCC 1.6494</strain>
    </source>
</reference>
<evidence type="ECO:0000313" key="5">
    <source>
        <dbReference type="Proteomes" id="UP000199677"/>
    </source>
</evidence>
<dbReference type="RefSeq" id="WP_089707778.1">
    <property type="nucleotide sequence ID" value="NZ_FNII01000018.1"/>
</dbReference>
<dbReference type="Pfam" id="PF00583">
    <property type="entry name" value="Acetyltransf_1"/>
    <property type="match status" value="1"/>
</dbReference>
<dbReference type="Gene3D" id="3.40.630.30">
    <property type="match status" value="1"/>
</dbReference>
<proteinExistence type="predicted"/>
<dbReference type="EMBL" id="FNII01000018">
    <property type="protein sequence ID" value="SDO26872.1"/>
    <property type="molecule type" value="Genomic_DNA"/>
</dbReference>
<sequence>MKPNLVNDSSAAEVSVISCPQNVRREAVLQLKAARNEWGRDELVVAINLMLEQSDADWSGLLITPDEEGNPIGATWVEVLTSKEANLWLPHSECGYTPELLSAATGWARQQGLSVVKTVLEGNDLQTATLLKENGVPKVASLNYMGVSTQTVLKAPVANELVSFMHVEELAPERLEIVFGQIEENSLDCPELQGMFTAQEALQGFYRQDVHAPAHWYLVRYEGEDAGVLLLAPHPESSNWELMYMGLVPAWRGRGLGIQVVNEAIHRAREAGMEEVILAVDERNTPARQLYEQFGFRSRLTCVVHAWMQKSEKPQETL</sequence>
<dbReference type="GO" id="GO:0016747">
    <property type="term" value="F:acyltransferase activity, transferring groups other than amino-acyl groups"/>
    <property type="evidence" value="ECO:0007669"/>
    <property type="project" value="InterPro"/>
</dbReference>
<protein>
    <submittedName>
        <fullName evidence="4">Acetyltransferase (GNAT) family protein</fullName>
    </submittedName>
</protein>
<keyword evidence="5" id="KW-1185">Reference proteome</keyword>
<organism evidence="4 5">
    <name type="scientific">Vreelandella arcis</name>
    <dbReference type="NCBI Taxonomy" id="416873"/>
    <lineage>
        <taxon>Bacteria</taxon>
        <taxon>Pseudomonadati</taxon>
        <taxon>Pseudomonadota</taxon>
        <taxon>Gammaproteobacteria</taxon>
        <taxon>Oceanospirillales</taxon>
        <taxon>Halomonadaceae</taxon>
        <taxon>Vreelandella</taxon>
    </lineage>
</organism>
<accession>A0A1H0I635</accession>
<dbReference type="STRING" id="416873.SAMN04487951_11859"/>
<evidence type="ECO:0000313" key="4">
    <source>
        <dbReference type="EMBL" id="SDO26872.1"/>
    </source>
</evidence>
<keyword evidence="1 4" id="KW-0808">Transferase</keyword>
<evidence type="ECO:0000256" key="1">
    <source>
        <dbReference type="ARBA" id="ARBA00022679"/>
    </source>
</evidence>
<dbReference type="OrthoDB" id="1858440at2"/>
<feature type="domain" description="N-acetyltransferase" evidence="3">
    <location>
        <begin position="165"/>
        <end position="313"/>
    </location>
</feature>
<dbReference type="SUPFAM" id="SSF55729">
    <property type="entry name" value="Acyl-CoA N-acyltransferases (Nat)"/>
    <property type="match status" value="1"/>
</dbReference>
<dbReference type="PANTHER" id="PTHR43420">
    <property type="entry name" value="ACETYLTRANSFERASE"/>
    <property type="match status" value="1"/>
</dbReference>
<dbReference type="InterPro" id="IPR050680">
    <property type="entry name" value="YpeA/RimI_acetyltransf"/>
</dbReference>
<dbReference type="InterPro" id="IPR016181">
    <property type="entry name" value="Acyl_CoA_acyltransferase"/>
</dbReference>
<name>A0A1H0I635_9GAMM</name>
<dbReference type="InterPro" id="IPR000182">
    <property type="entry name" value="GNAT_dom"/>
</dbReference>